<feature type="signal peptide" evidence="1">
    <location>
        <begin position="1"/>
        <end position="22"/>
    </location>
</feature>
<evidence type="ECO:0008006" key="4">
    <source>
        <dbReference type="Google" id="ProtNLM"/>
    </source>
</evidence>
<dbReference type="SUPFAM" id="SSF82185">
    <property type="entry name" value="Histone H3 K4-specific methyltransferase SET7/9 N-terminal domain"/>
    <property type="match status" value="1"/>
</dbReference>
<protein>
    <recommendedName>
        <fullName evidence="4">TonB C-terminal domain-containing protein</fullName>
    </recommendedName>
</protein>
<evidence type="ECO:0000313" key="2">
    <source>
        <dbReference type="EMBL" id="MBB3841559.1"/>
    </source>
</evidence>
<proteinExistence type="predicted"/>
<dbReference type="InterPro" id="IPR011652">
    <property type="entry name" value="MORN_2"/>
</dbReference>
<reference evidence="2 3" key="1">
    <citation type="submission" date="2020-08" db="EMBL/GenBank/DDBJ databases">
        <title>Genomic Encyclopedia of Type Strains, Phase IV (KMG-IV): sequencing the most valuable type-strain genomes for metagenomic binning, comparative biology and taxonomic classification.</title>
        <authorList>
            <person name="Goeker M."/>
        </authorList>
    </citation>
    <scope>NUCLEOTIDE SEQUENCE [LARGE SCALE GENOMIC DNA]</scope>
    <source>
        <strain evidence="2 3">DSM 17976</strain>
    </source>
</reference>
<gene>
    <name evidence="2" type="ORF">FHS57_005587</name>
</gene>
<dbReference type="Gene3D" id="2.20.110.10">
    <property type="entry name" value="Histone H3 K4-specific methyltransferase SET7/9 N-terminal domain"/>
    <property type="match status" value="1"/>
</dbReference>
<name>A0A7W6ET92_9BACT</name>
<dbReference type="RefSeq" id="WP_183979313.1">
    <property type="nucleotide sequence ID" value="NZ_JACIBY010000018.1"/>
</dbReference>
<sequence>MLKKISVLLVCLWGIAFQEVEAFSPDSLWRTIRHRAFADYDEELVFHDRKKRFATLKHFSKNGTLLVETNFKDYAEGIRQGFSKGYYPSGNLYWLADYRDNKLHGELRVYYEDGGLKRRETYRAGFQKRKHCYDRDGNEIPYYELAEKASFPGGDRALQAYLQTKLNELVASNTSQIYNFEIYIEEDGKAVLHKFTNSHLMTINKLKDILTDMPKWKPARYDKNPQGEIVPISLIFQNGRVHLAALH</sequence>
<comment type="caution">
    <text evidence="2">The sequence shown here is derived from an EMBL/GenBank/DDBJ whole genome shotgun (WGS) entry which is preliminary data.</text>
</comment>
<dbReference type="EMBL" id="JACIBY010000018">
    <property type="protein sequence ID" value="MBB3841559.1"/>
    <property type="molecule type" value="Genomic_DNA"/>
</dbReference>
<dbReference type="Pfam" id="PF07661">
    <property type="entry name" value="MORN_2"/>
    <property type="match status" value="2"/>
</dbReference>
<evidence type="ECO:0000313" key="3">
    <source>
        <dbReference type="Proteomes" id="UP000541352"/>
    </source>
</evidence>
<dbReference type="Proteomes" id="UP000541352">
    <property type="component" value="Unassembled WGS sequence"/>
</dbReference>
<organism evidence="2 3">
    <name type="scientific">Runella defluvii</name>
    <dbReference type="NCBI Taxonomy" id="370973"/>
    <lineage>
        <taxon>Bacteria</taxon>
        <taxon>Pseudomonadati</taxon>
        <taxon>Bacteroidota</taxon>
        <taxon>Cytophagia</taxon>
        <taxon>Cytophagales</taxon>
        <taxon>Spirosomataceae</taxon>
        <taxon>Runella</taxon>
    </lineage>
</organism>
<evidence type="ECO:0000256" key="1">
    <source>
        <dbReference type="SAM" id="SignalP"/>
    </source>
</evidence>
<keyword evidence="1" id="KW-0732">Signal</keyword>
<dbReference type="AlphaFoldDB" id="A0A7W6ET92"/>
<keyword evidence="3" id="KW-1185">Reference proteome</keyword>
<feature type="chain" id="PRO_5031222383" description="TonB C-terminal domain-containing protein" evidence="1">
    <location>
        <begin position="23"/>
        <end position="247"/>
    </location>
</feature>
<accession>A0A7W6ET92</accession>